<comment type="caution">
    <text evidence="1">The sequence shown here is derived from an EMBL/GenBank/DDBJ whole genome shotgun (WGS) entry which is preliminary data.</text>
</comment>
<gene>
    <name evidence="1" type="ORF">S03H2_18981</name>
</gene>
<sequence>MKDFIYGDMSEEDLRNQYKSIIAKFMGLSPFGGKDTWFLVPLKLGYEEVHINQFEYDTSIDALLPVIDKIEQTIEVDKWKFKFSMTLNNGHRPSICFERQEAYQPSSRTIPHWDMPWISGSEDEPMTKNEAAFRVVAKFIIWYNDAIVKEKKKNETTKKRLATRKRNLENNPN</sequence>
<organism evidence="1">
    <name type="scientific">marine sediment metagenome</name>
    <dbReference type="NCBI Taxonomy" id="412755"/>
    <lineage>
        <taxon>unclassified sequences</taxon>
        <taxon>metagenomes</taxon>
        <taxon>ecological metagenomes</taxon>
    </lineage>
</organism>
<accession>X1FAN8</accession>
<proteinExistence type="predicted"/>
<protein>
    <submittedName>
        <fullName evidence="1">Uncharacterized protein</fullName>
    </submittedName>
</protein>
<dbReference type="EMBL" id="BARU01009877">
    <property type="protein sequence ID" value="GAH42716.1"/>
    <property type="molecule type" value="Genomic_DNA"/>
</dbReference>
<reference evidence="1" key="1">
    <citation type="journal article" date="2014" name="Front. Microbiol.">
        <title>High frequency of phylogenetically diverse reductive dehalogenase-homologous genes in deep subseafloor sedimentary metagenomes.</title>
        <authorList>
            <person name="Kawai M."/>
            <person name="Futagami T."/>
            <person name="Toyoda A."/>
            <person name="Takaki Y."/>
            <person name="Nishi S."/>
            <person name="Hori S."/>
            <person name="Arai W."/>
            <person name="Tsubouchi T."/>
            <person name="Morono Y."/>
            <person name="Uchiyama I."/>
            <person name="Ito T."/>
            <person name="Fujiyama A."/>
            <person name="Inagaki F."/>
            <person name="Takami H."/>
        </authorList>
    </citation>
    <scope>NUCLEOTIDE SEQUENCE</scope>
    <source>
        <strain evidence="1">Expedition CK06-06</strain>
    </source>
</reference>
<name>X1FAN8_9ZZZZ</name>
<dbReference type="AlphaFoldDB" id="X1FAN8"/>
<evidence type="ECO:0000313" key="1">
    <source>
        <dbReference type="EMBL" id="GAH42716.1"/>
    </source>
</evidence>